<dbReference type="GO" id="GO:0005840">
    <property type="term" value="C:ribosome"/>
    <property type="evidence" value="ECO:0007669"/>
    <property type="project" value="UniProtKB-KW"/>
</dbReference>
<comment type="similarity">
    <text evidence="1">Belongs to the universal ribosomal protein uL1 family.</text>
</comment>
<feature type="region of interest" description="Disordered" evidence="8">
    <location>
        <begin position="1"/>
        <end position="43"/>
    </location>
</feature>
<dbReference type="CDD" id="cd00403">
    <property type="entry name" value="Ribosomal_L1"/>
    <property type="match status" value="1"/>
</dbReference>
<dbReference type="Pfam" id="PF00687">
    <property type="entry name" value="Ribosomal_L1"/>
    <property type="match status" value="1"/>
</dbReference>
<evidence type="ECO:0000256" key="4">
    <source>
        <dbReference type="ARBA" id="ARBA00022980"/>
    </source>
</evidence>
<evidence type="ECO:0000256" key="5">
    <source>
        <dbReference type="ARBA" id="ARBA00023274"/>
    </source>
</evidence>
<dbReference type="GO" id="GO:1990904">
    <property type="term" value="C:ribonucleoprotein complex"/>
    <property type="evidence" value="ECO:0007669"/>
    <property type="project" value="UniProtKB-KW"/>
</dbReference>
<reference evidence="9 10" key="1">
    <citation type="submission" date="2017-09" db="EMBL/GenBank/DDBJ databases">
        <title>Depth-based differentiation of microbial function through sediment-hosted aquifers and enrichment of novel symbionts in the deep terrestrial subsurface.</title>
        <authorList>
            <person name="Probst A.J."/>
            <person name="Ladd B."/>
            <person name="Jarett J.K."/>
            <person name="Geller-Mcgrath D.E."/>
            <person name="Sieber C.M."/>
            <person name="Emerson J.B."/>
            <person name="Anantharaman K."/>
            <person name="Thomas B.C."/>
            <person name="Malmstrom R."/>
            <person name="Stieglmeier M."/>
            <person name="Klingl A."/>
            <person name="Woyke T."/>
            <person name="Ryan C.M."/>
            <person name="Banfield J.F."/>
        </authorList>
    </citation>
    <scope>NUCLEOTIDE SEQUENCE [LARGE SCALE GENOMIC DNA]</scope>
    <source>
        <strain evidence="9">CG22_combo_CG10-13_8_21_14_all_34_12</strain>
    </source>
</reference>
<keyword evidence="2" id="KW-0678">Repressor</keyword>
<name>A0A2H0BZV8_9BACT</name>
<evidence type="ECO:0000256" key="6">
    <source>
        <dbReference type="ARBA" id="ARBA00035241"/>
    </source>
</evidence>
<evidence type="ECO:0000256" key="8">
    <source>
        <dbReference type="SAM" id="MobiDB-lite"/>
    </source>
</evidence>
<evidence type="ECO:0000313" key="10">
    <source>
        <dbReference type="Proteomes" id="UP000229699"/>
    </source>
</evidence>
<dbReference type="PANTHER" id="PTHR36427">
    <property type="entry name" value="54S RIBOSOMAL PROTEIN L1, MITOCHONDRIAL"/>
    <property type="match status" value="1"/>
</dbReference>
<comment type="caution">
    <text evidence="9">The sequence shown here is derived from an EMBL/GenBank/DDBJ whole genome shotgun (WGS) entry which is preliminary data.</text>
</comment>
<keyword evidence="4" id="KW-0689">Ribosomal protein</keyword>
<evidence type="ECO:0000256" key="7">
    <source>
        <dbReference type="ARBA" id="ARBA00035452"/>
    </source>
</evidence>
<sequence length="252" mass="28539">MGKVKPRLIGDTEVEEQQKKEQKAKSMEKKMMKKRDVVEKKEKKSVKVRKVSAKATTTRGKNYQEARKMIDRNKYYSLPEAILLLKKIKPTKFDQSVELHFVVGETGLKGEVELPFSTGKIVRVKIADDSVLSDLEKGKIEFDVLVTHPSFMPKLAKFAKVLGPKGLMPNPKAGTVSTKPGEVVKKFEKGMLRWKTEAKFPLIHQMIGKISFEEKNLIANAEKFFDAVGKSHIQNAFIKTTMSPSVKLEFTK</sequence>
<keyword evidence="3" id="KW-0810">Translation regulation</keyword>
<dbReference type="Proteomes" id="UP000229699">
    <property type="component" value="Unassembled WGS sequence"/>
</dbReference>
<protein>
    <recommendedName>
        <fullName evidence="6">Large ribosomal subunit protein uL1</fullName>
    </recommendedName>
    <alternativeName>
        <fullName evidence="7">50S ribosomal protein L1</fullName>
    </alternativeName>
</protein>
<dbReference type="GO" id="GO:0006417">
    <property type="term" value="P:regulation of translation"/>
    <property type="evidence" value="ECO:0007669"/>
    <property type="project" value="UniProtKB-KW"/>
</dbReference>
<dbReference type="InterPro" id="IPR028364">
    <property type="entry name" value="Ribosomal_uL1/biogenesis"/>
</dbReference>
<dbReference type="PANTHER" id="PTHR36427:SF3">
    <property type="entry name" value="LARGE RIBOSOMAL SUBUNIT PROTEIN UL1M"/>
    <property type="match status" value="1"/>
</dbReference>
<feature type="compositionally biased region" description="Basic and acidic residues" evidence="8">
    <location>
        <begin position="16"/>
        <end position="42"/>
    </location>
</feature>
<dbReference type="InterPro" id="IPR016095">
    <property type="entry name" value="Ribosomal_uL1_3-a/b-sand"/>
</dbReference>
<organism evidence="9 10">
    <name type="scientific">Candidatus Roizmanbacteria bacterium CG22_combo_CG10-13_8_21_14_all_34_12</name>
    <dbReference type="NCBI Taxonomy" id="1974860"/>
    <lineage>
        <taxon>Bacteria</taxon>
        <taxon>Candidatus Roizmaniibacteriota</taxon>
    </lineage>
</organism>
<dbReference type="Gene3D" id="6.10.20.140">
    <property type="entry name" value="50S ribosomal protein L1, Chain A, Domain 1"/>
    <property type="match status" value="1"/>
</dbReference>
<evidence type="ECO:0000256" key="2">
    <source>
        <dbReference type="ARBA" id="ARBA00022491"/>
    </source>
</evidence>
<evidence type="ECO:0000313" key="9">
    <source>
        <dbReference type="EMBL" id="PIP63245.1"/>
    </source>
</evidence>
<evidence type="ECO:0000256" key="3">
    <source>
        <dbReference type="ARBA" id="ARBA00022845"/>
    </source>
</evidence>
<gene>
    <name evidence="9" type="ORF">COW97_03480</name>
</gene>
<keyword evidence="5" id="KW-0687">Ribonucleoprotein</keyword>
<dbReference type="AlphaFoldDB" id="A0A2H0BZV8"/>
<evidence type="ECO:0000256" key="1">
    <source>
        <dbReference type="ARBA" id="ARBA00010531"/>
    </source>
</evidence>
<dbReference type="SUPFAM" id="SSF56808">
    <property type="entry name" value="Ribosomal protein L1"/>
    <property type="match status" value="1"/>
</dbReference>
<dbReference type="EMBL" id="PCTC01000073">
    <property type="protein sequence ID" value="PIP63245.1"/>
    <property type="molecule type" value="Genomic_DNA"/>
</dbReference>
<accession>A0A2H0BZV8</accession>
<proteinExistence type="inferred from homology"/>
<dbReference type="Gene3D" id="3.30.190.20">
    <property type="match status" value="1"/>
</dbReference>
<dbReference type="Gene3D" id="3.40.50.790">
    <property type="match status" value="1"/>
</dbReference>
<dbReference type="InterPro" id="IPR023674">
    <property type="entry name" value="Ribosomal_uL1-like"/>
</dbReference>